<proteinExistence type="predicted"/>
<comment type="caution">
    <text evidence="1">The sequence shown here is derived from an EMBL/GenBank/DDBJ whole genome shotgun (WGS) entry which is preliminary data.</text>
</comment>
<name>A0A560IN83_9BRAD</name>
<accession>A0A560IN83</accession>
<organism evidence="1 2">
    <name type="scientific">Bradyrhizobium sacchari</name>
    <dbReference type="NCBI Taxonomy" id="1399419"/>
    <lineage>
        <taxon>Bacteria</taxon>
        <taxon>Pseudomonadati</taxon>
        <taxon>Pseudomonadota</taxon>
        <taxon>Alphaproteobacteria</taxon>
        <taxon>Hyphomicrobiales</taxon>
        <taxon>Nitrobacteraceae</taxon>
        <taxon>Bradyrhizobium</taxon>
    </lineage>
</organism>
<protein>
    <submittedName>
        <fullName evidence="1">Uncharacterized protein</fullName>
    </submittedName>
</protein>
<dbReference type="OrthoDB" id="511803at2"/>
<dbReference type="EMBL" id="VITW01000005">
    <property type="protein sequence ID" value="TWB73752.1"/>
    <property type="molecule type" value="Genomic_DNA"/>
</dbReference>
<evidence type="ECO:0000313" key="2">
    <source>
        <dbReference type="Proteomes" id="UP000315914"/>
    </source>
</evidence>
<reference evidence="1 2" key="1">
    <citation type="submission" date="2019-06" db="EMBL/GenBank/DDBJ databases">
        <title>Genomic Encyclopedia of Type Strains, Phase IV (KMG-V): Genome sequencing to study the core and pangenomes of soil and plant-associated prokaryotes.</title>
        <authorList>
            <person name="Whitman W."/>
        </authorList>
    </citation>
    <scope>NUCLEOTIDE SEQUENCE [LARGE SCALE GENOMIC DNA]</scope>
    <source>
        <strain evidence="1 2">BR 10556</strain>
    </source>
</reference>
<sequence length="56" mass="6102">MLLIVFGTIGFFAMQTYRTELLYAGALLVQFIASAVAARNYGIRFVSTVLALKAAE</sequence>
<gene>
    <name evidence="1" type="ORF">FBZ95_1052</name>
</gene>
<evidence type="ECO:0000313" key="1">
    <source>
        <dbReference type="EMBL" id="TWB73752.1"/>
    </source>
</evidence>
<dbReference type="AlphaFoldDB" id="A0A560IN83"/>
<dbReference type="RefSeq" id="WP_161495388.1">
    <property type="nucleotide sequence ID" value="NZ_LWIG01000008.1"/>
</dbReference>
<dbReference type="Proteomes" id="UP000315914">
    <property type="component" value="Unassembled WGS sequence"/>
</dbReference>
<keyword evidence="2" id="KW-1185">Reference proteome</keyword>